<name>A0A0W0ZP66_9GAMM</name>
<comment type="caution">
    <text evidence="2">The sequence shown here is derived from an EMBL/GenBank/DDBJ whole genome shotgun (WGS) entry which is preliminary data.</text>
</comment>
<keyword evidence="3" id="KW-1185">Reference proteome</keyword>
<organism evidence="2 3">
    <name type="scientific">Legionella steelei</name>
    <dbReference type="NCBI Taxonomy" id="947033"/>
    <lineage>
        <taxon>Bacteria</taxon>
        <taxon>Pseudomonadati</taxon>
        <taxon>Pseudomonadota</taxon>
        <taxon>Gammaproteobacteria</taxon>
        <taxon>Legionellales</taxon>
        <taxon>Legionellaceae</taxon>
        <taxon>Legionella</taxon>
    </lineage>
</organism>
<accession>A0A0W0ZP66</accession>
<proteinExistence type="predicted"/>
<evidence type="ECO:0000313" key="3">
    <source>
        <dbReference type="Proteomes" id="UP000054926"/>
    </source>
</evidence>
<dbReference type="PATRIC" id="fig|947033.5.peg.335"/>
<protein>
    <submittedName>
        <fullName evidence="2">Purine NTPase</fullName>
    </submittedName>
</protein>
<feature type="region of interest" description="Disordered" evidence="1">
    <location>
        <begin position="615"/>
        <end position="640"/>
    </location>
</feature>
<sequence>MSLESFNESIIAMLSKIDRFKQWRGSQSDAEQNVLATALLISDYVSSVDNLDIIRDNAERKSKDFELYKARSLGTAVFAKLFMDEAHAQLPETAEKEKKILSNSSMILSKLYEDWKDNTKEHVFTLIGNIEKLLALNTMPFTDKNDYKTFMLSAYMLLLLIKTAIAKVDWKVQLAVSVFFNLEEIKSKIGLFLQKIEEKMERFNHPKAERVVDPLKPIKELLNRRYHSVLGIGPRKSAKTDKLPELKRQTPVLPAEKKQVTRSIFDSLTELEADIEKVSSGMFSLIGLRKKKAEFDEKIEKVTQLLTAIDENDKKIIGRKDFLELLNGHQESYETLLNNTEAPQRQQLLEKVAQLKSSLASPNLSSGAIQGVSWVATPITIVYRTATPQLVQEAIGSTLPTTLDGACKMELKALINACLQDLQGKSKKKEVQTAAIKNRFFSHEVKLKQWIEEESLEQLIALKKANDAMKDAVQASCKLLTTIKRNSLFLYTLQQYSETLGEFVRLHDGWFVRVCNFLANFLSFFKTETAQMIDDAAVLKTKVDRLADEYQRAVAQGIRQIERTPNLTDPIKSHIKSQLKLELQDTTQEQHEYMNPNKRTVRLLMSSLSTLFAKKPQPHREQRNKKEHEEEQSALIVASI</sequence>
<dbReference type="Proteomes" id="UP000054926">
    <property type="component" value="Unassembled WGS sequence"/>
</dbReference>
<dbReference type="STRING" id="947033.Lste_0311"/>
<gene>
    <name evidence="2" type="ORF">Lste_0311</name>
</gene>
<evidence type="ECO:0000313" key="2">
    <source>
        <dbReference type="EMBL" id="KTD70987.1"/>
    </source>
</evidence>
<dbReference type="EMBL" id="LNYY01000005">
    <property type="protein sequence ID" value="KTD70987.1"/>
    <property type="molecule type" value="Genomic_DNA"/>
</dbReference>
<reference evidence="2 3" key="1">
    <citation type="submission" date="2015-11" db="EMBL/GenBank/DDBJ databases">
        <title>Genomic analysis of 38 Legionella species identifies large and diverse effector repertoires.</title>
        <authorList>
            <person name="Burstein D."/>
            <person name="Amaro F."/>
            <person name="Zusman T."/>
            <person name="Lifshitz Z."/>
            <person name="Cohen O."/>
            <person name="Gilbert J.A."/>
            <person name="Pupko T."/>
            <person name="Shuman H.A."/>
            <person name="Segal G."/>
        </authorList>
    </citation>
    <scope>NUCLEOTIDE SEQUENCE [LARGE SCALE GENOMIC DNA]</scope>
    <source>
        <strain evidence="2 3">IMVS3376</strain>
    </source>
</reference>
<dbReference type="AlphaFoldDB" id="A0A0W0ZP66"/>
<evidence type="ECO:0000256" key="1">
    <source>
        <dbReference type="SAM" id="MobiDB-lite"/>
    </source>
</evidence>
<feature type="compositionally biased region" description="Basic and acidic residues" evidence="1">
    <location>
        <begin position="618"/>
        <end position="631"/>
    </location>
</feature>